<dbReference type="EMBL" id="CP136864">
    <property type="protein sequence ID" value="WOJ92856.1"/>
    <property type="molecule type" value="Genomic_DNA"/>
</dbReference>
<gene>
    <name evidence="4" type="ORF">R0135_13825</name>
</gene>
<dbReference type="RefSeq" id="WP_407347514.1">
    <property type="nucleotide sequence ID" value="NZ_CP136864.1"/>
</dbReference>
<accession>A0ABZ0I1C8</accession>
<name>A0ABZ0I1C8_9GAMM</name>
<feature type="domain" description="ATP-grasp" evidence="3">
    <location>
        <begin position="100"/>
        <end position="301"/>
    </location>
</feature>
<dbReference type="InterPro" id="IPR013651">
    <property type="entry name" value="ATP-grasp_RimK-type"/>
</dbReference>
<dbReference type="InterPro" id="IPR011761">
    <property type="entry name" value="ATP-grasp"/>
</dbReference>
<evidence type="ECO:0000313" key="4">
    <source>
        <dbReference type="EMBL" id="WOJ92856.1"/>
    </source>
</evidence>
<evidence type="ECO:0000256" key="1">
    <source>
        <dbReference type="ARBA" id="ARBA00023211"/>
    </source>
</evidence>
<organism evidence="4 5">
    <name type="scientific">Congregibacter variabilis</name>
    <dbReference type="NCBI Taxonomy" id="3081200"/>
    <lineage>
        <taxon>Bacteria</taxon>
        <taxon>Pseudomonadati</taxon>
        <taxon>Pseudomonadota</taxon>
        <taxon>Gammaproteobacteria</taxon>
        <taxon>Cellvibrionales</taxon>
        <taxon>Halieaceae</taxon>
        <taxon>Congregibacter</taxon>
    </lineage>
</organism>
<evidence type="ECO:0000256" key="2">
    <source>
        <dbReference type="PROSITE-ProRule" id="PRU00409"/>
    </source>
</evidence>
<dbReference type="SUPFAM" id="SSF56059">
    <property type="entry name" value="Glutathione synthetase ATP-binding domain-like"/>
    <property type="match status" value="1"/>
</dbReference>
<sequence>MHKVHIIHENREWSTPLMDALDGLDVPYEDWFLDEGTLDLSAEPPKGVFYNRMSASSHTRDHRYAPEYAAAVLSWLEGHGRRVLNPGRALQLELSKVAQYAALEAQGIRTPRTIAVVGKDGLAQAAQSMGAPFITKHNRAGKGLGVRLFQSVEELNDYVHSASFEEPIDGITLIQQYIAAPGPFITRCEFVGQEFVYAVRVDTSDGFLLCPADECQDEDATVCPATSAAKFEIIENFDEPIIEDYRRMLIANNIHVAGIENIVDAAGQRFTYDINTNTNYNPRAEHRAGISGMQAIAQLLKAELREQTLFDPG</sequence>
<keyword evidence="4" id="KW-0436">Ligase</keyword>
<dbReference type="Proteomes" id="UP001626537">
    <property type="component" value="Chromosome"/>
</dbReference>
<dbReference type="PANTHER" id="PTHR21621">
    <property type="entry name" value="RIBOSOMAL PROTEIN S6 MODIFICATION PROTEIN"/>
    <property type="match status" value="1"/>
</dbReference>
<dbReference type="Gene3D" id="3.30.1490.20">
    <property type="entry name" value="ATP-grasp fold, A domain"/>
    <property type="match status" value="1"/>
</dbReference>
<keyword evidence="2" id="KW-0547">Nucleotide-binding</keyword>
<dbReference type="Pfam" id="PF08443">
    <property type="entry name" value="RimK"/>
    <property type="match status" value="1"/>
</dbReference>
<keyword evidence="2" id="KW-0067">ATP-binding</keyword>
<dbReference type="PROSITE" id="PS50975">
    <property type="entry name" value="ATP_GRASP"/>
    <property type="match status" value="1"/>
</dbReference>
<proteinExistence type="predicted"/>
<evidence type="ECO:0000259" key="3">
    <source>
        <dbReference type="PROSITE" id="PS50975"/>
    </source>
</evidence>
<keyword evidence="1" id="KW-0464">Manganese</keyword>
<reference evidence="4 5" key="1">
    <citation type="submission" date="2023-10" db="EMBL/GenBank/DDBJ databases">
        <title>Two novel species belonging to the OM43/NOR5 clade.</title>
        <authorList>
            <person name="Park M."/>
        </authorList>
    </citation>
    <scope>NUCLEOTIDE SEQUENCE [LARGE SCALE GENOMIC DNA]</scope>
    <source>
        <strain evidence="4 5">IMCC43200</strain>
    </source>
</reference>
<keyword evidence="5" id="KW-1185">Reference proteome</keyword>
<protein>
    <submittedName>
        <fullName evidence="4">Alpha-L-glutamate ligase</fullName>
    </submittedName>
</protein>
<dbReference type="InterPro" id="IPR013815">
    <property type="entry name" value="ATP_grasp_subdomain_1"/>
</dbReference>
<dbReference type="Gene3D" id="3.30.470.20">
    <property type="entry name" value="ATP-grasp fold, B domain"/>
    <property type="match status" value="1"/>
</dbReference>
<dbReference type="GO" id="GO:0016874">
    <property type="term" value="F:ligase activity"/>
    <property type="evidence" value="ECO:0007669"/>
    <property type="project" value="UniProtKB-KW"/>
</dbReference>
<evidence type="ECO:0000313" key="5">
    <source>
        <dbReference type="Proteomes" id="UP001626537"/>
    </source>
</evidence>
<dbReference type="PANTHER" id="PTHR21621:SF0">
    <property type="entry name" value="BETA-CITRYLGLUTAMATE SYNTHASE B-RELATED"/>
    <property type="match status" value="1"/>
</dbReference>